<proteinExistence type="predicted"/>
<evidence type="ECO:0000313" key="2">
    <source>
        <dbReference type="Proteomes" id="UP000016930"/>
    </source>
</evidence>
<dbReference type="AlphaFoldDB" id="M2RR49"/>
<sequence length="199" mass="22413">MPKPMVESAACPAYVDISSSEDDHGIYNTILPKCYLTDASYVRSGLTCYGHCHIVSMPNIRDQSCHLNALLNIGRAIYLVTPRGTSAHTTSMLWKLLDYLRDRREPRACIVHAQKSDHHSSRSLLDSTRCLPGSSYPRAETTLWAHSLLLTAWTNNIQIDAHILTPPFYHFKQVCHSVRPAERRGTHFGYTDCVVLFGV</sequence>
<dbReference type="HOGENOM" id="CLU_1372032_0_0_1"/>
<gene>
    <name evidence="1" type="ORF">CERSUDRAFT_109964</name>
</gene>
<dbReference type="Proteomes" id="UP000016930">
    <property type="component" value="Unassembled WGS sequence"/>
</dbReference>
<protein>
    <submittedName>
        <fullName evidence="1">Uncharacterized protein</fullName>
    </submittedName>
</protein>
<reference evidence="1 2" key="1">
    <citation type="journal article" date="2012" name="Proc. Natl. Acad. Sci. U.S.A.">
        <title>Comparative genomics of Ceriporiopsis subvermispora and Phanerochaete chrysosporium provide insight into selective ligninolysis.</title>
        <authorList>
            <person name="Fernandez-Fueyo E."/>
            <person name="Ruiz-Duenas F.J."/>
            <person name="Ferreira P."/>
            <person name="Floudas D."/>
            <person name="Hibbett D.S."/>
            <person name="Canessa P."/>
            <person name="Larrondo L.F."/>
            <person name="James T.Y."/>
            <person name="Seelenfreund D."/>
            <person name="Lobos S."/>
            <person name="Polanco R."/>
            <person name="Tello M."/>
            <person name="Honda Y."/>
            <person name="Watanabe T."/>
            <person name="Watanabe T."/>
            <person name="Ryu J.S."/>
            <person name="Kubicek C.P."/>
            <person name="Schmoll M."/>
            <person name="Gaskell J."/>
            <person name="Hammel K.E."/>
            <person name="St John F.J."/>
            <person name="Vanden Wymelenberg A."/>
            <person name="Sabat G."/>
            <person name="Splinter BonDurant S."/>
            <person name="Syed K."/>
            <person name="Yadav J.S."/>
            <person name="Doddapaneni H."/>
            <person name="Subramanian V."/>
            <person name="Lavin J.L."/>
            <person name="Oguiza J.A."/>
            <person name="Perez G."/>
            <person name="Pisabarro A.G."/>
            <person name="Ramirez L."/>
            <person name="Santoyo F."/>
            <person name="Master E."/>
            <person name="Coutinho P.M."/>
            <person name="Henrissat B."/>
            <person name="Lombard V."/>
            <person name="Magnuson J.K."/>
            <person name="Kuees U."/>
            <person name="Hori C."/>
            <person name="Igarashi K."/>
            <person name="Samejima M."/>
            <person name="Held B.W."/>
            <person name="Barry K.W."/>
            <person name="LaButti K.M."/>
            <person name="Lapidus A."/>
            <person name="Lindquist E.A."/>
            <person name="Lucas S.M."/>
            <person name="Riley R."/>
            <person name="Salamov A.A."/>
            <person name="Hoffmeister D."/>
            <person name="Schwenk D."/>
            <person name="Hadar Y."/>
            <person name="Yarden O."/>
            <person name="de Vries R.P."/>
            <person name="Wiebenga A."/>
            <person name="Stenlid J."/>
            <person name="Eastwood D."/>
            <person name="Grigoriev I.V."/>
            <person name="Berka R.M."/>
            <person name="Blanchette R.A."/>
            <person name="Kersten P."/>
            <person name="Martinez A.T."/>
            <person name="Vicuna R."/>
            <person name="Cullen D."/>
        </authorList>
    </citation>
    <scope>NUCLEOTIDE SEQUENCE [LARGE SCALE GENOMIC DNA]</scope>
    <source>
        <strain evidence="1 2">B</strain>
    </source>
</reference>
<name>M2RR49_CERS8</name>
<evidence type="ECO:0000313" key="1">
    <source>
        <dbReference type="EMBL" id="EMD41361.1"/>
    </source>
</evidence>
<organism evidence="1 2">
    <name type="scientific">Ceriporiopsis subvermispora (strain B)</name>
    <name type="common">White-rot fungus</name>
    <name type="synonym">Gelatoporia subvermispora</name>
    <dbReference type="NCBI Taxonomy" id="914234"/>
    <lineage>
        <taxon>Eukaryota</taxon>
        <taxon>Fungi</taxon>
        <taxon>Dikarya</taxon>
        <taxon>Basidiomycota</taxon>
        <taxon>Agaricomycotina</taxon>
        <taxon>Agaricomycetes</taxon>
        <taxon>Polyporales</taxon>
        <taxon>Gelatoporiaceae</taxon>
        <taxon>Gelatoporia</taxon>
    </lineage>
</organism>
<dbReference type="EMBL" id="KB445791">
    <property type="protein sequence ID" value="EMD41361.1"/>
    <property type="molecule type" value="Genomic_DNA"/>
</dbReference>
<keyword evidence="2" id="KW-1185">Reference proteome</keyword>
<accession>M2RR49</accession>